<accession>A0A1I2A0L2</accession>
<keyword evidence="9" id="KW-1185">Reference proteome</keyword>
<evidence type="ECO:0000313" key="8">
    <source>
        <dbReference type="EMBL" id="SFE36463.1"/>
    </source>
</evidence>
<dbReference type="Pfam" id="PF03279">
    <property type="entry name" value="Lip_A_acyltrans"/>
    <property type="match status" value="1"/>
</dbReference>
<evidence type="ECO:0000256" key="2">
    <source>
        <dbReference type="ARBA" id="ARBA00022475"/>
    </source>
</evidence>
<evidence type="ECO:0000313" key="9">
    <source>
        <dbReference type="Proteomes" id="UP000198598"/>
    </source>
</evidence>
<evidence type="ECO:0000256" key="3">
    <source>
        <dbReference type="ARBA" id="ARBA00022519"/>
    </source>
</evidence>
<dbReference type="GO" id="GO:0016746">
    <property type="term" value="F:acyltransferase activity"/>
    <property type="evidence" value="ECO:0007669"/>
    <property type="project" value="UniProtKB-KW"/>
</dbReference>
<sequence>MIFFRLLSRLPLGVLYGLSNFLYFMLLHVIRYRRGVVLENLNLSFPEKSPTEIKMIARGFYRNLADLIVETIKLPSLTADQVKQRVRFVNPEVLQARIQAGQTAIGMTSHQGNWEWLPAAMVLRGIPVDSIYKPLTNPFFEDLMRYIRSSFGPVPTPMNTLPRQMVARKHVPRLIGMVSDQVPDVPEQAHWIDFLNHDTPFYPGTERLARSRKLPVFYIEMVRLRRGYYEVKFQLIAEPPYDELPLGTIIERYRDLIEVTIRNKPSDWLWSHKRWKHWREKYAKVGAKLA</sequence>
<dbReference type="GO" id="GO:0005886">
    <property type="term" value="C:plasma membrane"/>
    <property type="evidence" value="ECO:0007669"/>
    <property type="project" value="UniProtKB-SubCell"/>
</dbReference>
<dbReference type="PANTHER" id="PTHR30606:SF10">
    <property type="entry name" value="PHOSPHATIDYLINOSITOL MANNOSIDE ACYLTRANSFERASE"/>
    <property type="match status" value="1"/>
</dbReference>
<comment type="subcellular location">
    <subcellularLocation>
        <location evidence="1">Cell inner membrane</location>
    </subcellularLocation>
</comment>
<gene>
    <name evidence="8" type="ORF">SAMN05216167_1135</name>
</gene>
<dbReference type="RefSeq" id="WP_093831269.1">
    <property type="nucleotide sequence ID" value="NZ_FOLQ01000013.1"/>
</dbReference>
<dbReference type="InterPro" id="IPR004960">
    <property type="entry name" value="LipA_acyltrans"/>
</dbReference>
<keyword evidence="7" id="KW-1133">Transmembrane helix</keyword>
<dbReference type="Proteomes" id="UP000198598">
    <property type="component" value="Unassembled WGS sequence"/>
</dbReference>
<protein>
    <submittedName>
        <fullName evidence="8">KDO2-lipid IV(A) lauroyltransferase</fullName>
    </submittedName>
</protein>
<dbReference type="GO" id="GO:0009247">
    <property type="term" value="P:glycolipid biosynthetic process"/>
    <property type="evidence" value="ECO:0007669"/>
    <property type="project" value="UniProtKB-ARBA"/>
</dbReference>
<dbReference type="CDD" id="cd07984">
    <property type="entry name" value="LPLAT_LABLAT-like"/>
    <property type="match status" value="1"/>
</dbReference>
<organism evidence="8 9">
    <name type="scientific">Spirosoma endophyticum</name>
    <dbReference type="NCBI Taxonomy" id="662367"/>
    <lineage>
        <taxon>Bacteria</taxon>
        <taxon>Pseudomonadati</taxon>
        <taxon>Bacteroidota</taxon>
        <taxon>Cytophagia</taxon>
        <taxon>Cytophagales</taxon>
        <taxon>Cytophagaceae</taxon>
        <taxon>Spirosoma</taxon>
    </lineage>
</organism>
<keyword evidence="6" id="KW-0012">Acyltransferase</keyword>
<dbReference type="EMBL" id="FOLQ01000013">
    <property type="protein sequence ID" value="SFE36463.1"/>
    <property type="molecule type" value="Genomic_DNA"/>
</dbReference>
<keyword evidence="4 8" id="KW-0808">Transferase</keyword>
<name>A0A1I2A0L2_9BACT</name>
<evidence type="ECO:0000256" key="5">
    <source>
        <dbReference type="ARBA" id="ARBA00023136"/>
    </source>
</evidence>
<keyword evidence="5 7" id="KW-0472">Membrane</keyword>
<evidence type="ECO:0000256" key="1">
    <source>
        <dbReference type="ARBA" id="ARBA00004533"/>
    </source>
</evidence>
<keyword evidence="2" id="KW-1003">Cell membrane</keyword>
<evidence type="ECO:0000256" key="4">
    <source>
        <dbReference type="ARBA" id="ARBA00022679"/>
    </source>
</evidence>
<dbReference type="OrthoDB" id="9801955at2"/>
<keyword evidence="3" id="KW-0997">Cell inner membrane</keyword>
<dbReference type="AlphaFoldDB" id="A0A1I2A0L2"/>
<evidence type="ECO:0000256" key="6">
    <source>
        <dbReference type="ARBA" id="ARBA00023315"/>
    </source>
</evidence>
<dbReference type="PANTHER" id="PTHR30606">
    <property type="entry name" value="LIPID A BIOSYNTHESIS LAUROYL ACYLTRANSFERASE"/>
    <property type="match status" value="1"/>
</dbReference>
<evidence type="ECO:0000256" key="7">
    <source>
        <dbReference type="SAM" id="Phobius"/>
    </source>
</evidence>
<proteinExistence type="predicted"/>
<dbReference type="STRING" id="662367.SAMN05216167_1135"/>
<reference evidence="8 9" key="1">
    <citation type="submission" date="2016-10" db="EMBL/GenBank/DDBJ databases">
        <authorList>
            <person name="de Groot N.N."/>
        </authorList>
    </citation>
    <scope>NUCLEOTIDE SEQUENCE [LARGE SCALE GENOMIC DNA]</scope>
    <source>
        <strain evidence="8 9">DSM 26130</strain>
    </source>
</reference>
<keyword evidence="7" id="KW-0812">Transmembrane</keyword>
<feature type="transmembrane region" description="Helical" evidence="7">
    <location>
        <begin position="12"/>
        <end position="30"/>
    </location>
</feature>